<accession>A0A8D3WPS7</accession>
<dbReference type="KEGG" id="sfa:Sfla_6505"/>
<feature type="signal peptide" evidence="1">
    <location>
        <begin position="1"/>
        <end position="28"/>
    </location>
</feature>
<gene>
    <name evidence="2" type="ORF">Sfla_6505</name>
</gene>
<dbReference type="OrthoDB" id="3541108at2"/>
<dbReference type="EMBL" id="CP002476">
    <property type="protein sequence ID" value="ADW07833.1"/>
    <property type="molecule type" value="Genomic_DNA"/>
</dbReference>
<name>A0A8D3WPS7_STRFA</name>
<keyword evidence="2" id="KW-0614">Plasmid</keyword>
<proteinExistence type="predicted"/>
<reference evidence="2 3" key="1">
    <citation type="submission" date="2011-01" db="EMBL/GenBank/DDBJ databases">
        <title>Complete sequence of plasmid1 of Streptomyces flavogriseus ATCC 33331.</title>
        <authorList>
            <consortium name="US DOE Joint Genome Institute"/>
            <person name="Lucas S."/>
            <person name="Copeland A."/>
            <person name="Lapidus A."/>
            <person name="Cheng J.-F."/>
            <person name="Goodwin L."/>
            <person name="Pitluck S."/>
            <person name="Davenport K."/>
            <person name="Detter J.C."/>
            <person name="Han C."/>
            <person name="Tapia R."/>
            <person name="Land M."/>
            <person name="Hauser L."/>
            <person name="Kyrpides N."/>
            <person name="Ivanova N."/>
            <person name="Ovchinnikova G."/>
            <person name="Pagani I."/>
            <person name="Brumm P."/>
            <person name="Mead D."/>
            <person name="Woyke T."/>
        </authorList>
    </citation>
    <scope>NUCLEOTIDE SEQUENCE [LARGE SCALE GENOMIC DNA]</scope>
    <source>
        <strain evidence="3">ATCC 33331 / IAF-45CD</strain>
        <plasmid evidence="2 3">pSFLA01</plasmid>
    </source>
</reference>
<dbReference type="AlphaFoldDB" id="A0A8D3WPS7"/>
<protein>
    <submittedName>
        <fullName evidence="2">Uncharacterized protein</fullName>
    </submittedName>
</protein>
<keyword evidence="1" id="KW-0732">Signal</keyword>
<evidence type="ECO:0000256" key="1">
    <source>
        <dbReference type="SAM" id="SignalP"/>
    </source>
</evidence>
<dbReference type="Proteomes" id="UP000002066">
    <property type="component" value="Plasmid pSFLA01"/>
</dbReference>
<evidence type="ECO:0000313" key="3">
    <source>
        <dbReference type="Proteomes" id="UP000002066"/>
    </source>
</evidence>
<feature type="chain" id="PRO_5034601416" evidence="1">
    <location>
        <begin position="29"/>
        <end position="93"/>
    </location>
</feature>
<sequence length="93" mass="10177">MRVRIALSVYTAITVAGLGLSVVSPAIAASASTSQRVTAVQAAESLDVHREKFMTLNGCQTAGQQGIDRGHWDRYQCAEGSAWPWVWNLWTNR</sequence>
<geneLocation type="plasmid" evidence="2 3">
    <name>pSFLA01</name>
</geneLocation>
<evidence type="ECO:0000313" key="2">
    <source>
        <dbReference type="EMBL" id="ADW07833.1"/>
    </source>
</evidence>
<organism evidence="2 3">
    <name type="scientific">Streptomyces pratensis (strain ATCC 33331 / IAF-45CD)</name>
    <dbReference type="NCBI Taxonomy" id="591167"/>
    <lineage>
        <taxon>Bacteria</taxon>
        <taxon>Bacillati</taxon>
        <taxon>Actinomycetota</taxon>
        <taxon>Actinomycetes</taxon>
        <taxon>Kitasatosporales</taxon>
        <taxon>Streptomycetaceae</taxon>
        <taxon>Streptomyces</taxon>
    </lineage>
</organism>